<reference evidence="1" key="2">
    <citation type="submission" date="2021-04" db="EMBL/GenBank/DDBJ databases">
        <authorList>
            <person name="Gilroy R."/>
        </authorList>
    </citation>
    <scope>NUCLEOTIDE SEQUENCE</scope>
    <source>
        <strain evidence="1">ChiHjej13B12-4958</strain>
    </source>
</reference>
<gene>
    <name evidence="1" type="ORF">H9751_05615</name>
</gene>
<protein>
    <submittedName>
        <fullName evidence="1">TOMM leader peptide-binding protein</fullName>
    </submittedName>
</protein>
<evidence type="ECO:0000313" key="1">
    <source>
        <dbReference type="EMBL" id="HJC85010.1"/>
    </source>
</evidence>
<organism evidence="1 2">
    <name type="scientific">Candidatus Corynebacterium faecigallinarum</name>
    <dbReference type="NCBI Taxonomy" id="2838528"/>
    <lineage>
        <taxon>Bacteria</taxon>
        <taxon>Bacillati</taxon>
        <taxon>Actinomycetota</taxon>
        <taxon>Actinomycetes</taxon>
        <taxon>Mycobacteriales</taxon>
        <taxon>Corynebacteriaceae</taxon>
        <taxon>Corynebacterium</taxon>
    </lineage>
</organism>
<dbReference type="InterPro" id="IPR022291">
    <property type="entry name" value="Bacteriocin_synth_cyclodeHase"/>
</dbReference>
<evidence type="ECO:0000313" key="2">
    <source>
        <dbReference type="Proteomes" id="UP000823858"/>
    </source>
</evidence>
<dbReference type="Gene3D" id="3.40.50.720">
    <property type="entry name" value="NAD(P)-binding Rossmann-like Domain"/>
    <property type="match status" value="1"/>
</dbReference>
<sequence>MNGTSPGAIMDTCIGAGSVAGIDADTRVTLREATALILRPPDHLQFGTIPGQSLVLPLPERASPAQVMLVFREARRPVTCSFLVTRLGHCGIAPAHARGILAELQRTGLLTVLPQPLPVHVTGPGAPSSTLVQALMRRGIAAEPIVPGSAVFGRLTPAGLVVLAGQLFPPPDVTYRLMERGVTHLPCAVVDGRVIVGPVVNPGVTPCLSCADIAYQELDADWRMVRAQSSTSVPAISAVSNELAATVVTGVVHEMLSAGRPFPTELPPEALSRRMFDPRTLSLESWTPMADPDCPACAGARQARGLTQV</sequence>
<comment type="caution">
    <text evidence="1">The sequence shown here is derived from an EMBL/GenBank/DDBJ whole genome shotgun (WGS) entry which is preliminary data.</text>
</comment>
<reference evidence="1" key="1">
    <citation type="journal article" date="2021" name="PeerJ">
        <title>Extensive microbial diversity within the chicken gut microbiome revealed by metagenomics and culture.</title>
        <authorList>
            <person name="Gilroy R."/>
            <person name="Ravi A."/>
            <person name="Getino M."/>
            <person name="Pursley I."/>
            <person name="Horton D.L."/>
            <person name="Alikhan N.F."/>
            <person name="Baker D."/>
            <person name="Gharbi K."/>
            <person name="Hall N."/>
            <person name="Watson M."/>
            <person name="Adriaenssens E.M."/>
            <person name="Foster-Nyarko E."/>
            <person name="Jarju S."/>
            <person name="Secka A."/>
            <person name="Antonio M."/>
            <person name="Oren A."/>
            <person name="Chaudhuri R.R."/>
            <person name="La Ragione R."/>
            <person name="Hildebrand F."/>
            <person name="Pallen M.J."/>
        </authorList>
    </citation>
    <scope>NUCLEOTIDE SEQUENCE</scope>
    <source>
        <strain evidence="1">ChiHjej13B12-4958</strain>
    </source>
</reference>
<name>A0A9D2QCC9_9CORY</name>
<dbReference type="EMBL" id="DWVP01000014">
    <property type="protein sequence ID" value="HJC85010.1"/>
    <property type="molecule type" value="Genomic_DNA"/>
</dbReference>
<accession>A0A9D2QCC9</accession>
<proteinExistence type="predicted"/>
<dbReference type="Proteomes" id="UP000823858">
    <property type="component" value="Unassembled WGS sequence"/>
</dbReference>
<dbReference type="NCBIfam" id="TIGR03882">
    <property type="entry name" value="cyclo_dehyd_2"/>
    <property type="match status" value="1"/>
</dbReference>
<dbReference type="AlphaFoldDB" id="A0A9D2QCC9"/>